<comment type="caution">
    <text evidence="7">The sequence shown here is derived from an EMBL/GenBank/DDBJ whole genome shotgun (WGS) entry which is preliminary data.</text>
</comment>
<dbReference type="InterPro" id="IPR000719">
    <property type="entry name" value="Prot_kinase_dom"/>
</dbReference>
<evidence type="ECO:0000313" key="8">
    <source>
        <dbReference type="Proteomes" id="UP001165122"/>
    </source>
</evidence>
<dbReference type="PANTHER" id="PTHR27001:SF931">
    <property type="entry name" value="OS11G0664100 PROTEIN"/>
    <property type="match status" value="1"/>
</dbReference>
<evidence type="ECO:0000313" key="7">
    <source>
        <dbReference type="EMBL" id="GMI06340.1"/>
    </source>
</evidence>
<dbReference type="EMBL" id="BRXW01000098">
    <property type="protein sequence ID" value="GMI06340.1"/>
    <property type="molecule type" value="Genomic_DNA"/>
</dbReference>
<keyword evidence="8" id="KW-1185">Reference proteome</keyword>
<evidence type="ECO:0000256" key="2">
    <source>
        <dbReference type="ARBA" id="ARBA00022840"/>
    </source>
</evidence>
<feature type="domain" description="Protein kinase" evidence="6">
    <location>
        <begin position="606"/>
        <end position="893"/>
    </location>
</feature>
<feature type="binding site" evidence="3">
    <location>
        <position position="635"/>
    </location>
    <ligand>
        <name>ATP</name>
        <dbReference type="ChEBI" id="CHEBI:30616"/>
    </ligand>
</feature>
<dbReference type="GO" id="GO:0004672">
    <property type="term" value="F:protein kinase activity"/>
    <property type="evidence" value="ECO:0007669"/>
    <property type="project" value="InterPro"/>
</dbReference>
<feature type="coiled-coil region" evidence="4">
    <location>
        <begin position="302"/>
        <end position="329"/>
    </location>
</feature>
<dbReference type="InterPro" id="IPR011009">
    <property type="entry name" value="Kinase-like_dom_sf"/>
</dbReference>
<dbReference type="OrthoDB" id="206587at2759"/>
<organism evidence="7 8">
    <name type="scientific">Triparma laevis f. longispina</name>
    <dbReference type="NCBI Taxonomy" id="1714387"/>
    <lineage>
        <taxon>Eukaryota</taxon>
        <taxon>Sar</taxon>
        <taxon>Stramenopiles</taxon>
        <taxon>Ochrophyta</taxon>
        <taxon>Bolidophyceae</taxon>
        <taxon>Parmales</taxon>
        <taxon>Triparmaceae</taxon>
        <taxon>Triparma</taxon>
    </lineage>
</organism>
<feature type="region of interest" description="Disordered" evidence="5">
    <location>
        <begin position="269"/>
        <end position="291"/>
    </location>
</feature>
<dbReference type="InterPro" id="IPR008271">
    <property type="entry name" value="Ser/Thr_kinase_AS"/>
</dbReference>
<feature type="coiled-coil region" evidence="4">
    <location>
        <begin position="919"/>
        <end position="954"/>
    </location>
</feature>
<dbReference type="PROSITE" id="PS50011">
    <property type="entry name" value="PROTEIN_KINASE_DOM"/>
    <property type="match status" value="1"/>
</dbReference>
<feature type="coiled-coil region" evidence="4">
    <location>
        <begin position="77"/>
        <end position="112"/>
    </location>
</feature>
<feature type="compositionally biased region" description="Basic and acidic residues" evidence="5">
    <location>
        <begin position="1244"/>
        <end position="1255"/>
    </location>
</feature>
<dbReference type="Pfam" id="PF00069">
    <property type="entry name" value="Pkinase"/>
    <property type="match status" value="1"/>
</dbReference>
<name>A0A9W7F7M7_9STRA</name>
<dbReference type="Gene3D" id="1.10.150.50">
    <property type="entry name" value="Transcription Factor, Ets-1"/>
    <property type="match status" value="1"/>
</dbReference>
<evidence type="ECO:0000256" key="3">
    <source>
        <dbReference type="PROSITE-ProRule" id="PRU10141"/>
    </source>
</evidence>
<dbReference type="AlphaFoldDB" id="A0A9W7F7M7"/>
<protein>
    <recommendedName>
        <fullName evidence="6">Protein kinase domain-containing protein</fullName>
    </recommendedName>
</protein>
<evidence type="ECO:0000256" key="4">
    <source>
        <dbReference type="SAM" id="Coils"/>
    </source>
</evidence>
<evidence type="ECO:0000256" key="5">
    <source>
        <dbReference type="SAM" id="MobiDB-lite"/>
    </source>
</evidence>
<feature type="region of interest" description="Disordered" evidence="5">
    <location>
        <begin position="1232"/>
        <end position="1261"/>
    </location>
</feature>
<reference evidence="8" key="1">
    <citation type="journal article" date="2023" name="Commun. Biol.">
        <title>Genome analysis of Parmales, the sister group of diatoms, reveals the evolutionary specialization of diatoms from phago-mixotrophs to photoautotrophs.</title>
        <authorList>
            <person name="Ban H."/>
            <person name="Sato S."/>
            <person name="Yoshikawa S."/>
            <person name="Yamada K."/>
            <person name="Nakamura Y."/>
            <person name="Ichinomiya M."/>
            <person name="Sato N."/>
            <person name="Blanc-Mathieu R."/>
            <person name="Endo H."/>
            <person name="Kuwata A."/>
            <person name="Ogata H."/>
        </authorList>
    </citation>
    <scope>NUCLEOTIDE SEQUENCE [LARGE SCALE GENOMIC DNA]</scope>
    <source>
        <strain evidence="8">NIES 3700</strain>
    </source>
</reference>
<dbReference type="SMART" id="SM00220">
    <property type="entry name" value="S_TKc"/>
    <property type="match status" value="1"/>
</dbReference>
<keyword evidence="1 3" id="KW-0547">Nucleotide-binding</keyword>
<dbReference type="Gene3D" id="3.30.200.20">
    <property type="entry name" value="Phosphorylase Kinase, domain 1"/>
    <property type="match status" value="1"/>
</dbReference>
<dbReference type="InterPro" id="IPR017441">
    <property type="entry name" value="Protein_kinase_ATP_BS"/>
</dbReference>
<dbReference type="InterPro" id="IPR013761">
    <property type="entry name" value="SAM/pointed_sf"/>
</dbReference>
<dbReference type="GO" id="GO:0005886">
    <property type="term" value="C:plasma membrane"/>
    <property type="evidence" value="ECO:0007669"/>
    <property type="project" value="TreeGrafter"/>
</dbReference>
<keyword evidence="4" id="KW-0175">Coiled coil</keyword>
<proteinExistence type="predicted"/>
<gene>
    <name evidence="7" type="ORF">TrLO_g12008</name>
</gene>
<accession>A0A9W7F7M7</accession>
<dbReference type="PANTHER" id="PTHR27001">
    <property type="entry name" value="OS01G0253100 PROTEIN"/>
    <property type="match status" value="1"/>
</dbReference>
<dbReference type="SUPFAM" id="SSF56112">
    <property type="entry name" value="Protein kinase-like (PK-like)"/>
    <property type="match status" value="1"/>
</dbReference>
<sequence>MQGLDPNATYFVHFNVHDTGSVTVQSAIPSAISSMRDAIETKDSSNLRALVSKAEALNASQLDEEKQKTAFAAENFREEVTKKSEEEAAKIREKEERKAMEQDAKLQAALKQEEQATLKIQMQNDLCSQALAAINSQDNPDPDAAEKLIEEALENGVSENDEGVVEVRSLVARPLAKYVVEIEKARCLEKKWAEDRIATWMTKRVELNESDPLSAFDREELDKIEKVIDCNVLKTKGECGCTGCPHESSRMIIAEVDFVDTLLDELHGNTEKERADDEKSRDELQTLTESKKSAAAQTLAAHNNAKVNVQSARRALLEAQRALDAAELEEKRCAQSASTAQANVDSHTSACEKAEGKLRASGRHAESIFEVHERSQKTLESLKQKRHQVDDLLSSQDVLSSSDFSREDFNDLLIELGFCCYTEPLAQQTNLDPGELLKQSDIALRHYVESSSKTTFGHVRFFKLNLAHIQEGKGMPPLNNIDEPNVNDDVRLWSTKAVSQHLMNQEFPEETVKACLDCQINGAVLLSMTQADVYNEMPRGMVISQKNKLVECIKNLNKLNSENDIVTNGVAGSTEELSAAVRGALTGILPPCEFPISFVRRCTDGFRSRRIIGEGGFGTVYRAVDPVSGLRFAVKRMQQTASSLKAGKRELDVLASVKHPGMIKLIGHCLNEEDFCLIYEFGELGSLADNLDNDDKAKLLTCRTRLRILTRLAETLNFMHRANDVPVYHRDVKSDNVVLCEGYESRLIDCGLAKLLSEAEQQQHKEGASQFSLGGTYGGLLLGTPGFLCPSISRGKKFGDKAEVFAFGVTLLEAITGTVNSKVLDEDGDPLGHYGRYFDPDTSEEDFGLGSFDKRVEWPEALRSRLIEVVSKCCGGLKQRPHMKNILMMLRALEKVHCDGDTVAEVKRHLAVMQRVIEAKSEETTKLKLESERKQAAEERRIEMERQCEARKQQLEERECVICYGDYNVGEGVECKSEKHFVCDRCFELHLLTESQKPEYQLELNSDEDGNFQLFCPKVLENGKRCGHGSDKKKWSHYDAHKDIAAHCSAVAFSSFLFARERVKAAALTKSVKEEAKRDFEEQMARELERLKELSIEDLKIEQTSRAVRDMLTLYCPRCSKAFLDFVGCFSLKCSQSTCGCSFCAVCLKDCGGDAHAHVKECCRGLQGMTDEYYGSFELFQKVQHSRRIKAVTAYLNGLEFDVAVKVVKACRVDFEDLGLYQSFQKWWGAGGGGGGGRGSGGRKRSDSDAAKELQEAEWLL</sequence>
<dbReference type="PROSITE" id="PS00108">
    <property type="entry name" value="PROTEIN_KINASE_ST"/>
    <property type="match status" value="1"/>
</dbReference>
<keyword evidence="2 3" id="KW-0067">ATP-binding</keyword>
<dbReference type="Proteomes" id="UP001165122">
    <property type="component" value="Unassembled WGS sequence"/>
</dbReference>
<dbReference type="SUPFAM" id="SSF47769">
    <property type="entry name" value="SAM/Pointed domain"/>
    <property type="match status" value="1"/>
</dbReference>
<evidence type="ECO:0000259" key="6">
    <source>
        <dbReference type="PROSITE" id="PS50011"/>
    </source>
</evidence>
<dbReference type="GO" id="GO:0005524">
    <property type="term" value="F:ATP binding"/>
    <property type="evidence" value="ECO:0007669"/>
    <property type="project" value="UniProtKB-UniRule"/>
</dbReference>
<dbReference type="Gene3D" id="1.10.510.10">
    <property type="entry name" value="Transferase(Phosphotransferase) domain 1"/>
    <property type="match status" value="1"/>
</dbReference>
<dbReference type="PROSITE" id="PS00107">
    <property type="entry name" value="PROTEIN_KINASE_ATP"/>
    <property type="match status" value="1"/>
</dbReference>
<evidence type="ECO:0000256" key="1">
    <source>
        <dbReference type="ARBA" id="ARBA00022741"/>
    </source>
</evidence>